<evidence type="ECO:0000313" key="1">
    <source>
        <dbReference type="EMBL" id="MDT0336102.1"/>
    </source>
</evidence>
<dbReference type="AlphaFoldDB" id="A0AAE4G5B8"/>
<proteinExistence type="predicted"/>
<dbReference type="Pfam" id="PF11720">
    <property type="entry name" value="Inhibitor_I78"/>
    <property type="match status" value="1"/>
</dbReference>
<comment type="caution">
    <text evidence="1">The sequence shown here is derived from an EMBL/GenBank/DDBJ whole genome shotgun (WGS) entry which is preliminary data.</text>
</comment>
<dbReference type="PANTHER" id="PTHR39600:SF1">
    <property type="entry name" value="PEPTIDASE INHIBITOR I78 FAMILY PROTEIN"/>
    <property type="match status" value="1"/>
</dbReference>
<sequence>MPYYSSPSRDGRRSPVLKAVLATVSLGAVLVACSASRETPVADATAGQCDASRADHLIGENYSGYVERQALAESGATDIRVLKPDDAATMDFNPRRLNLHVDPGLVIIKVACG</sequence>
<accession>A0AAE4G5B8</accession>
<dbReference type="PANTHER" id="PTHR39600">
    <property type="entry name" value="PEPTIDASE INHIBITOR I78 FAMILY PROTEIN"/>
    <property type="match status" value="1"/>
</dbReference>
<dbReference type="EMBL" id="JAVRAA010000002">
    <property type="protein sequence ID" value="MDT0336102.1"/>
    <property type="molecule type" value="Genomic_DNA"/>
</dbReference>
<dbReference type="RefSeq" id="WP_051057463.1">
    <property type="nucleotide sequence ID" value="NZ_JAVLSM010000001.1"/>
</dbReference>
<dbReference type="InterPro" id="IPR021719">
    <property type="entry name" value="Prot_inh_I78"/>
</dbReference>
<protein>
    <submittedName>
        <fullName evidence="1">I78 family peptidase inhibitor</fullName>
    </submittedName>
</protein>
<name>A0AAE4G5B8_9BURK</name>
<organism evidence="1">
    <name type="scientific">Herbaspirillum huttiense subsp. nephrolepidis</name>
    <dbReference type="NCBI Taxonomy" id="3075126"/>
    <lineage>
        <taxon>Bacteria</taxon>
        <taxon>Pseudomonadati</taxon>
        <taxon>Pseudomonadota</taxon>
        <taxon>Betaproteobacteria</taxon>
        <taxon>Burkholderiales</taxon>
        <taxon>Oxalobacteraceae</taxon>
        <taxon>Herbaspirillum</taxon>
    </lineage>
</organism>
<dbReference type="Gene3D" id="3.30.10.10">
    <property type="entry name" value="Trypsin Inhibitor V, subunit A"/>
    <property type="match status" value="1"/>
</dbReference>
<gene>
    <name evidence="1" type="ORF">RJN63_04620</name>
</gene>
<reference evidence="1" key="1">
    <citation type="submission" date="2023-02" db="EMBL/GenBank/DDBJ databases">
        <title>Description of Herbaspirillum huttiense subsp. nephrolepsisexaltata and Herbaspirillum huttiense subsp. lycopersicon.</title>
        <authorList>
            <person name="Poudel M."/>
            <person name="Sharma A."/>
            <person name="Goss E."/>
            <person name="Tapia J.H."/>
            <person name="Harmon C.M."/>
            <person name="Jones J.B."/>
        </authorList>
    </citation>
    <scope>NUCLEOTIDE SEQUENCE</scope>
    <source>
        <strain evidence="1">NC40101</strain>
    </source>
</reference>